<dbReference type="AlphaFoldDB" id="A0A382PX60"/>
<accession>A0A382PX60</accession>
<gene>
    <name evidence="2" type="ORF">METZ01_LOCUS330291</name>
</gene>
<sequence length="63" mass="7736">MRFRWIYVWALLAAFIGWKYMDRIFDDDPKGIELKRAIDFKGVVERMKEKKRLEQLERAKSKD</sequence>
<dbReference type="EMBL" id="UINC01110135">
    <property type="protein sequence ID" value="SVC77437.1"/>
    <property type="molecule type" value="Genomic_DNA"/>
</dbReference>
<keyword evidence="1" id="KW-0812">Transmembrane</keyword>
<keyword evidence="1" id="KW-1133">Transmembrane helix</keyword>
<feature type="transmembrane region" description="Helical" evidence="1">
    <location>
        <begin position="6"/>
        <end position="21"/>
    </location>
</feature>
<name>A0A382PX60_9ZZZZ</name>
<protein>
    <submittedName>
        <fullName evidence="2">Uncharacterized protein</fullName>
    </submittedName>
</protein>
<reference evidence="2" key="1">
    <citation type="submission" date="2018-05" db="EMBL/GenBank/DDBJ databases">
        <authorList>
            <person name="Lanie J.A."/>
            <person name="Ng W.-L."/>
            <person name="Kazmierczak K.M."/>
            <person name="Andrzejewski T.M."/>
            <person name="Davidsen T.M."/>
            <person name="Wayne K.J."/>
            <person name="Tettelin H."/>
            <person name="Glass J.I."/>
            <person name="Rusch D."/>
            <person name="Podicherti R."/>
            <person name="Tsui H.-C.T."/>
            <person name="Winkler M.E."/>
        </authorList>
    </citation>
    <scope>NUCLEOTIDE SEQUENCE</scope>
</reference>
<evidence type="ECO:0000313" key="2">
    <source>
        <dbReference type="EMBL" id="SVC77437.1"/>
    </source>
</evidence>
<proteinExistence type="predicted"/>
<organism evidence="2">
    <name type="scientific">marine metagenome</name>
    <dbReference type="NCBI Taxonomy" id="408172"/>
    <lineage>
        <taxon>unclassified sequences</taxon>
        <taxon>metagenomes</taxon>
        <taxon>ecological metagenomes</taxon>
    </lineage>
</organism>
<keyword evidence="1" id="KW-0472">Membrane</keyword>
<evidence type="ECO:0000256" key="1">
    <source>
        <dbReference type="SAM" id="Phobius"/>
    </source>
</evidence>